<protein>
    <submittedName>
        <fullName evidence="2">Putative agmatine deiminase</fullName>
        <ecNumber evidence="2">3.5.3.12</ecNumber>
    </submittedName>
</protein>
<dbReference type="GO" id="GO:0047632">
    <property type="term" value="F:agmatine deiminase activity"/>
    <property type="evidence" value="ECO:0007669"/>
    <property type="project" value="UniProtKB-EC"/>
</dbReference>
<gene>
    <name evidence="2" type="ORF">MtrunA17_Chr4g0061931</name>
</gene>
<name>A0A396IE18_MEDTR</name>
<accession>A0A396IE18</accession>
<dbReference type="PANTHER" id="PTHR31377">
    <property type="entry name" value="AGMATINE DEIMINASE-RELATED"/>
    <property type="match status" value="1"/>
</dbReference>
<dbReference type="Gramene" id="rna26516">
    <property type="protein sequence ID" value="RHN63772.1"/>
    <property type="gene ID" value="gene26516"/>
</dbReference>
<proteinExistence type="predicted"/>
<dbReference type="InterPro" id="IPR007466">
    <property type="entry name" value="Peptidyl-Arg-deiminase_porph"/>
</dbReference>
<dbReference type="PANTHER" id="PTHR31377:SF2">
    <property type="entry name" value="AGMATINE DEIMINASE"/>
    <property type="match status" value="1"/>
</dbReference>
<organism evidence="2">
    <name type="scientific">Medicago truncatula</name>
    <name type="common">Barrel medic</name>
    <name type="synonym">Medicago tribuloides</name>
    <dbReference type="NCBI Taxonomy" id="3880"/>
    <lineage>
        <taxon>Eukaryota</taxon>
        <taxon>Viridiplantae</taxon>
        <taxon>Streptophyta</taxon>
        <taxon>Embryophyta</taxon>
        <taxon>Tracheophyta</taxon>
        <taxon>Spermatophyta</taxon>
        <taxon>Magnoliopsida</taxon>
        <taxon>eudicotyledons</taxon>
        <taxon>Gunneridae</taxon>
        <taxon>Pentapetalae</taxon>
        <taxon>rosids</taxon>
        <taxon>fabids</taxon>
        <taxon>Fabales</taxon>
        <taxon>Fabaceae</taxon>
        <taxon>Papilionoideae</taxon>
        <taxon>50 kb inversion clade</taxon>
        <taxon>NPAAA clade</taxon>
        <taxon>Hologalegina</taxon>
        <taxon>IRL clade</taxon>
        <taxon>Trifolieae</taxon>
        <taxon>Medicago</taxon>
    </lineage>
</organism>
<evidence type="ECO:0000313" key="2">
    <source>
        <dbReference type="EMBL" id="RHN63772.1"/>
    </source>
</evidence>
<reference evidence="2" key="1">
    <citation type="journal article" date="2018" name="Nat. Plants">
        <title>Whole-genome landscape of Medicago truncatula symbiotic genes.</title>
        <authorList>
            <person name="Pecrix Y."/>
            <person name="Gamas P."/>
            <person name="Carrere S."/>
        </authorList>
    </citation>
    <scope>NUCLEOTIDE SEQUENCE</scope>
    <source>
        <tissue evidence="2">Leaves</tissue>
    </source>
</reference>
<dbReference type="GO" id="GO:0009446">
    <property type="term" value="P:putrescine biosynthetic process"/>
    <property type="evidence" value="ECO:0007669"/>
    <property type="project" value="InterPro"/>
</dbReference>
<sequence length="200" mass="22206">MVLEGGSIHVDGEGTCITTEECLLNKNRNPHLSKSQIEDSRLSWSQEGCMVASWIICLRDDDTNGHIDSICCFVRPGVVILSWTDDKTDPQYERSEEAYSLLSSVTIHDGERGCWGFSARMMRPSQDFPVLGLLLPNVNFYIANGAIIAPQFGDKKWDDEAIRVLSMAFPHHEVVGIEGSREIVLSGGDIHCITQQQPAI</sequence>
<dbReference type="SUPFAM" id="SSF55909">
    <property type="entry name" value="Pentein"/>
    <property type="match status" value="1"/>
</dbReference>
<dbReference type="EMBL" id="PSQE01000004">
    <property type="protein sequence ID" value="RHN63772.1"/>
    <property type="molecule type" value="Genomic_DNA"/>
</dbReference>
<dbReference type="Proteomes" id="UP000265566">
    <property type="component" value="Chromosome 4"/>
</dbReference>
<dbReference type="AlphaFoldDB" id="A0A396IE18"/>
<dbReference type="Pfam" id="PF04371">
    <property type="entry name" value="PAD_porph"/>
    <property type="match status" value="1"/>
</dbReference>
<comment type="caution">
    <text evidence="2">The sequence shown here is derived from an EMBL/GenBank/DDBJ whole genome shotgun (WGS) entry which is preliminary data.</text>
</comment>
<dbReference type="GO" id="GO:0004668">
    <property type="term" value="F:protein-arginine deiminase activity"/>
    <property type="evidence" value="ECO:0007669"/>
    <property type="project" value="InterPro"/>
</dbReference>
<evidence type="ECO:0000256" key="1">
    <source>
        <dbReference type="ARBA" id="ARBA00022801"/>
    </source>
</evidence>
<dbReference type="EC" id="3.5.3.12" evidence="2"/>
<dbReference type="Gene3D" id="3.75.10.10">
    <property type="entry name" value="L-arginine/glycine Amidinotransferase, Chain A"/>
    <property type="match status" value="1"/>
</dbReference>
<keyword evidence="1 2" id="KW-0378">Hydrolase</keyword>